<dbReference type="Pfam" id="PF05728">
    <property type="entry name" value="UPF0227"/>
    <property type="match status" value="1"/>
</dbReference>
<protein>
    <submittedName>
        <fullName evidence="1">YqiA/YcfP family alpha/beta fold hydrolase</fullName>
    </submittedName>
</protein>
<dbReference type="PANTHER" id="PTHR35602">
    <property type="entry name" value="ESTERASE YQIA-RELATED"/>
    <property type="match status" value="1"/>
</dbReference>
<dbReference type="InterPro" id="IPR029058">
    <property type="entry name" value="AB_hydrolase_fold"/>
</dbReference>
<dbReference type="GO" id="GO:0016787">
    <property type="term" value="F:hydrolase activity"/>
    <property type="evidence" value="ECO:0007669"/>
    <property type="project" value="UniProtKB-KW"/>
</dbReference>
<name>A0ABU9CD49_9BURK</name>
<dbReference type="Gene3D" id="3.40.50.1820">
    <property type="entry name" value="alpha/beta hydrolase"/>
    <property type="match status" value="1"/>
</dbReference>
<dbReference type="InterPro" id="IPR008886">
    <property type="entry name" value="UPF0227/Esterase_YqiA"/>
</dbReference>
<dbReference type="Proteomes" id="UP001365405">
    <property type="component" value="Unassembled WGS sequence"/>
</dbReference>
<evidence type="ECO:0000313" key="2">
    <source>
        <dbReference type="Proteomes" id="UP001365405"/>
    </source>
</evidence>
<gene>
    <name evidence="1" type="ORF">AACH10_06085</name>
</gene>
<reference evidence="1 2" key="1">
    <citation type="submission" date="2024-04" db="EMBL/GenBank/DDBJ databases">
        <title>Novel species of the genus Ideonella isolated from streams.</title>
        <authorList>
            <person name="Lu H."/>
        </authorList>
    </citation>
    <scope>NUCLEOTIDE SEQUENCE [LARGE SCALE GENOMIC DNA]</scope>
    <source>
        <strain evidence="1 2">DXS22W</strain>
    </source>
</reference>
<accession>A0ABU9CD49</accession>
<evidence type="ECO:0000313" key="1">
    <source>
        <dbReference type="EMBL" id="MEK8049798.1"/>
    </source>
</evidence>
<keyword evidence="1" id="KW-0378">Hydrolase</keyword>
<dbReference type="PANTHER" id="PTHR35602:SF3">
    <property type="entry name" value="ESTERASE YQIA"/>
    <property type="match status" value="1"/>
</dbReference>
<keyword evidence="2" id="KW-1185">Reference proteome</keyword>
<dbReference type="SUPFAM" id="SSF53474">
    <property type="entry name" value="alpha/beta-Hydrolases"/>
    <property type="match status" value="1"/>
</dbReference>
<dbReference type="RefSeq" id="WP_341409475.1">
    <property type="nucleotide sequence ID" value="NZ_JBBUTH010000003.1"/>
</dbReference>
<organism evidence="1 2">
    <name type="scientific">Pseudaquabacterium inlustre</name>
    <dbReference type="NCBI Taxonomy" id="2984192"/>
    <lineage>
        <taxon>Bacteria</taxon>
        <taxon>Pseudomonadati</taxon>
        <taxon>Pseudomonadota</taxon>
        <taxon>Betaproteobacteria</taxon>
        <taxon>Burkholderiales</taxon>
        <taxon>Sphaerotilaceae</taxon>
        <taxon>Pseudaquabacterium</taxon>
    </lineage>
</organism>
<comment type="caution">
    <text evidence="1">The sequence shown here is derived from an EMBL/GenBank/DDBJ whole genome shotgun (WGS) entry which is preliminary data.</text>
</comment>
<dbReference type="EMBL" id="JBBUTH010000003">
    <property type="protein sequence ID" value="MEK8049798.1"/>
    <property type="molecule type" value="Genomic_DNA"/>
</dbReference>
<sequence>MSPAPATPITHLLYLHGFRSSPKSFKARRMHAWMAAHRPDVVWCCPQLPPSPAEAWALIQHLIADWPHERMAVVGSSLGGFYATAVAEATGCRAMLLNPAVDPARDLAAYIGEQTAFHTPEERFFFREEFIAELRSLTVPAITRPDRYGAVIARGDEVLSWQEMTGRYPGATIRLLDGSDHAISDFDDHLPFVLNFLTLCD</sequence>
<proteinExistence type="predicted"/>